<evidence type="ECO:0000256" key="2">
    <source>
        <dbReference type="ARBA" id="ARBA00022670"/>
    </source>
</evidence>
<dbReference type="PANTHER" id="PTHR47359">
    <property type="entry name" value="PEPTIDOGLYCAN DL-ENDOPEPTIDASE CWLO"/>
    <property type="match status" value="1"/>
</dbReference>
<dbReference type="PROSITE" id="PS51257">
    <property type="entry name" value="PROKAR_LIPOPROTEIN"/>
    <property type="match status" value="1"/>
</dbReference>
<sequence length="327" mass="34307">MKKIVITVVGMVLVSCLGLPVLLSGSLGGGAACPGADARGLGAYDAEQLDIAGTIVDVGVAQGVPRWGWIVAVATALQESGLRNLPHLGEANDHDSVGVFQQRPSQGWGTTRQLTDPAYQARGFYERLLRVPGWQQMSLTEAAQAVQRSAYPDAYGRWAGDSHRLVDAVTSGPGSCEPAASASLPHGFTLPPATPAPVVAAISWALRQLGTPYAFGGSCTDPHAGNPNTQCDCSSLVQQAYRAAGISIPRVTTDQVRTGRGVPSPQLLEPGDLVFIPGSMGSPRNPRHVGMYIGAGMIVQAPAAGDVIKISQLEGWRRDIVAIRRFI</sequence>
<keyword evidence="4" id="KW-0788">Thiol protease</keyword>
<dbReference type="InterPro" id="IPR038765">
    <property type="entry name" value="Papain-like_cys_pep_sf"/>
</dbReference>
<dbReference type="Proteomes" id="UP000294114">
    <property type="component" value="Unassembled WGS sequence"/>
</dbReference>
<evidence type="ECO:0000259" key="5">
    <source>
        <dbReference type="PROSITE" id="PS51935"/>
    </source>
</evidence>
<feature type="domain" description="NlpC/P60" evidence="5">
    <location>
        <begin position="195"/>
        <end position="327"/>
    </location>
</feature>
<evidence type="ECO:0000313" key="7">
    <source>
        <dbReference type="Proteomes" id="UP000294114"/>
    </source>
</evidence>
<dbReference type="InterPro" id="IPR051794">
    <property type="entry name" value="PG_Endopeptidase_C40"/>
</dbReference>
<evidence type="ECO:0000256" key="4">
    <source>
        <dbReference type="ARBA" id="ARBA00022807"/>
    </source>
</evidence>
<protein>
    <submittedName>
        <fullName evidence="6">Cell wall-associated NlpC family hydrolase</fullName>
    </submittedName>
</protein>
<comment type="caution">
    <text evidence="6">The sequence shown here is derived from an EMBL/GenBank/DDBJ whole genome shotgun (WGS) entry which is preliminary data.</text>
</comment>
<dbReference type="InterPro" id="IPR000064">
    <property type="entry name" value="NLP_P60_dom"/>
</dbReference>
<keyword evidence="2" id="KW-0645">Protease</keyword>
<keyword evidence="7" id="KW-1185">Reference proteome</keyword>
<dbReference type="EMBL" id="SHLD01000001">
    <property type="protein sequence ID" value="RZU76052.1"/>
    <property type="molecule type" value="Genomic_DNA"/>
</dbReference>
<keyword evidence="3 6" id="KW-0378">Hydrolase</keyword>
<comment type="similarity">
    <text evidence="1">Belongs to the peptidase C40 family.</text>
</comment>
<organism evidence="6 7">
    <name type="scientific">Micromonospora kangleipakensis</name>
    <dbReference type="NCBI Taxonomy" id="1077942"/>
    <lineage>
        <taxon>Bacteria</taxon>
        <taxon>Bacillati</taxon>
        <taxon>Actinomycetota</taxon>
        <taxon>Actinomycetes</taxon>
        <taxon>Micromonosporales</taxon>
        <taxon>Micromonosporaceae</taxon>
        <taxon>Micromonospora</taxon>
    </lineage>
</organism>
<dbReference type="GO" id="GO:0006508">
    <property type="term" value="P:proteolysis"/>
    <property type="evidence" value="ECO:0007669"/>
    <property type="project" value="UniProtKB-KW"/>
</dbReference>
<evidence type="ECO:0000256" key="1">
    <source>
        <dbReference type="ARBA" id="ARBA00007074"/>
    </source>
</evidence>
<gene>
    <name evidence="6" type="ORF">EV384_4649</name>
</gene>
<dbReference type="AlphaFoldDB" id="A0A4Q8BDR4"/>
<dbReference type="SUPFAM" id="SSF54001">
    <property type="entry name" value="Cysteine proteinases"/>
    <property type="match status" value="1"/>
</dbReference>
<dbReference type="RefSeq" id="WP_242624219.1">
    <property type="nucleotide sequence ID" value="NZ_SHLD01000001.1"/>
</dbReference>
<proteinExistence type="inferred from homology"/>
<name>A0A4Q8BDR4_9ACTN</name>
<dbReference type="Pfam" id="PF00877">
    <property type="entry name" value="NLPC_P60"/>
    <property type="match status" value="1"/>
</dbReference>
<dbReference type="GO" id="GO:0008234">
    <property type="term" value="F:cysteine-type peptidase activity"/>
    <property type="evidence" value="ECO:0007669"/>
    <property type="project" value="UniProtKB-KW"/>
</dbReference>
<reference evidence="6 7" key="1">
    <citation type="submission" date="2019-02" db="EMBL/GenBank/DDBJ databases">
        <title>Sequencing the genomes of 1000 actinobacteria strains.</title>
        <authorList>
            <person name="Klenk H.-P."/>
        </authorList>
    </citation>
    <scope>NUCLEOTIDE SEQUENCE [LARGE SCALE GENOMIC DNA]</scope>
    <source>
        <strain evidence="6 7">DSM 45612</strain>
    </source>
</reference>
<evidence type="ECO:0000313" key="6">
    <source>
        <dbReference type="EMBL" id="RZU76052.1"/>
    </source>
</evidence>
<dbReference type="PROSITE" id="PS51935">
    <property type="entry name" value="NLPC_P60"/>
    <property type="match status" value="1"/>
</dbReference>
<accession>A0A4Q8BDR4</accession>
<dbReference type="PANTHER" id="PTHR47359:SF3">
    <property type="entry name" value="NLP_P60 DOMAIN-CONTAINING PROTEIN-RELATED"/>
    <property type="match status" value="1"/>
</dbReference>
<evidence type="ECO:0000256" key="3">
    <source>
        <dbReference type="ARBA" id="ARBA00022801"/>
    </source>
</evidence>
<dbReference type="Gene3D" id="3.90.1720.10">
    <property type="entry name" value="endopeptidase domain like (from Nostoc punctiforme)"/>
    <property type="match status" value="1"/>
</dbReference>